<feature type="chain" id="PRO_5015964609" evidence="2">
    <location>
        <begin position="28"/>
        <end position="362"/>
    </location>
</feature>
<dbReference type="Gene3D" id="1.25.40.20">
    <property type="entry name" value="Ankyrin repeat-containing domain"/>
    <property type="match status" value="1"/>
</dbReference>
<dbReference type="SUPFAM" id="SSF48403">
    <property type="entry name" value="Ankyrin repeat"/>
    <property type="match status" value="1"/>
</dbReference>
<feature type="signal peptide" evidence="2">
    <location>
        <begin position="1"/>
        <end position="27"/>
    </location>
</feature>
<evidence type="ECO:0000313" key="4">
    <source>
        <dbReference type="Proteomes" id="UP000249633"/>
    </source>
</evidence>
<name>A0A2W5E5M3_9BURK</name>
<evidence type="ECO:0000256" key="2">
    <source>
        <dbReference type="SAM" id="SignalP"/>
    </source>
</evidence>
<feature type="region of interest" description="Disordered" evidence="1">
    <location>
        <begin position="238"/>
        <end position="282"/>
    </location>
</feature>
<evidence type="ECO:0000256" key="1">
    <source>
        <dbReference type="SAM" id="MobiDB-lite"/>
    </source>
</evidence>
<accession>A0A2W5E5M3</accession>
<keyword evidence="2" id="KW-0732">Signal</keyword>
<proteinExistence type="predicted"/>
<dbReference type="Proteomes" id="UP000249633">
    <property type="component" value="Unassembled WGS sequence"/>
</dbReference>
<comment type="caution">
    <text evidence="3">The sequence shown here is derived from an EMBL/GenBank/DDBJ whole genome shotgun (WGS) entry which is preliminary data.</text>
</comment>
<dbReference type="EMBL" id="QFOD01000001">
    <property type="protein sequence ID" value="PZP36767.1"/>
    <property type="molecule type" value="Genomic_DNA"/>
</dbReference>
<evidence type="ECO:0000313" key="3">
    <source>
        <dbReference type="EMBL" id="PZP36767.1"/>
    </source>
</evidence>
<protein>
    <submittedName>
        <fullName evidence="3">Uncharacterized protein</fullName>
    </submittedName>
</protein>
<gene>
    <name evidence="3" type="ORF">DI603_02080</name>
</gene>
<reference evidence="3 4" key="1">
    <citation type="submission" date="2017-08" db="EMBL/GenBank/DDBJ databases">
        <title>Infants hospitalized years apart are colonized by the same room-sourced microbial strains.</title>
        <authorList>
            <person name="Brooks B."/>
            <person name="Olm M.R."/>
            <person name="Firek B.A."/>
            <person name="Baker R."/>
            <person name="Thomas B.C."/>
            <person name="Morowitz M.J."/>
            <person name="Banfield J.F."/>
        </authorList>
    </citation>
    <scope>NUCLEOTIDE SEQUENCE [LARGE SCALE GENOMIC DNA]</scope>
    <source>
        <strain evidence="3">S2_012_000_R2_81</strain>
    </source>
</reference>
<dbReference type="InterPro" id="IPR036770">
    <property type="entry name" value="Ankyrin_rpt-contain_sf"/>
</dbReference>
<sequence length="362" mass="39556">MLEIRKCNLRSFALALCCALTATLAKADAPAGQELGALVFKLVANLNEATQATADGDLNQQRAAEQAVANQLRQLISQSPGDPAFRSRDHRWRTPLINAAMRGYADVVEALLSDEGVRQSINTQDGDGVSAWIAAQYARPLTLAACHPQDLTIEAIGLWGPYLQRLRYFALQTPLPFDRIRSALGAAGAKPELDKAKQLWLKQCPEHAPELEPLIEQSSDLMQTLLNDANQRLQGFFADPRKAPKSRQASPGIDSPTNTFPATDPVSDAQSSGAKHTCKNMPKPEWINNAGIPWTGRALFSIDFEVQDGAPVVARVTTLSAKPALPDAIAIEFRAMTLRALGAYRCTGDHLVRQEFEYRMTD</sequence>
<dbReference type="AlphaFoldDB" id="A0A2W5E5M3"/>
<organism evidence="3 4">
    <name type="scientific">Roseateles depolymerans</name>
    <dbReference type="NCBI Taxonomy" id="76731"/>
    <lineage>
        <taxon>Bacteria</taxon>
        <taxon>Pseudomonadati</taxon>
        <taxon>Pseudomonadota</taxon>
        <taxon>Betaproteobacteria</taxon>
        <taxon>Burkholderiales</taxon>
        <taxon>Sphaerotilaceae</taxon>
        <taxon>Roseateles</taxon>
    </lineage>
</organism>